<dbReference type="Proteomes" id="UP000035740">
    <property type="component" value="Chromosome 7"/>
</dbReference>
<evidence type="ECO:0000313" key="1">
    <source>
        <dbReference type="EMBL" id="KMT05587.1"/>
    </source>
</evidence>
<gene>
    <name evidence="1" type="ORF">BVRB_7g168300</name>
</gene>
<sequence length="42" mass="4878">MGESVPWVGTGWVWVDLGRVQLGEGGSRNWVDWEWVDLYLGW</sequence>
<name>A0A0J8BWQ1_BETVV</name>
<dbReference type="AlphaFoldDB" id="A0A0J8BWQ1"/>
<evidence type="ECO:0000313" key="2">
    <source>
        <dbReference type="Proteomes" id="UP000035740"/>
    </source>
</evidence>
<reference evidence="1 2" key="1">
    <citation type="journal article" date="2014" name="Nature">
        <title>The genome of the recently domesticated crop plant sugar beet (Beta vulgaris).</title>
        <authorList>
            <person name="Dohm J.C."/>
            <person name="Minoche A.E."/>
            <person name="Holtgrawe D."/>
            <person name="Capella-Gutierrez S."/>
            <person name="Zakrzewski F."/>
            <person name="Tafer H."/>
            <person name="Rupp O."/>
            <person name="Sorensen T.R."/>
            <person name="Stracke R."/>
            <person name="Reinhardt R."/>
            <person name="Goesmann A."/>
            <person name="Kraft T."/>
            <person name="Schulz B."/>
            <person name="Stadler P.F."/>
            <person name="Schmidt T."/>
            <person name="Gabaldon T."/>
            <person name="Lehrach H."/>
            <person name="Weisshaar B."/>
            <person name="Himmelbauer H."/>
        </authorList>
    </citation>
    <scope>NUCLEOTIDE SEQUENCE [LARGE SCALE GENOMIC DNA]</scope>
    <source>
        <tissue evidence="1">Taproot</tissue>
    </source>
</reference>
<protein>
    <submittedName>
        <fullName evidence="1">Uncharacterized protein</fullName>
    </submittedName>
</protein>
<organism evidence="1 2">
    <name type="scientific">Beta vulgaris subsp. vulgaris</name>
    <name type="common">Beet</name>
    <dbReference type="NCBI Taxonomy" id="3555"/>
    <lineage>
        <taxon>Eukaryota</taxon>
        <taxon>Viridiplantae</taxon>
        <taxon>Streptophyta</taxon>
        <taxon>Embryophyta</taxon>
        <taxon>Tracheophyta</taxon>
        <taxon>Spermatophyta</taxon>
        <taxon>Magnoliopsida</taxon>
        <taxon>eudicotyledons</taxon>
        <taxon>Gunneridae</taxon>
        <taxon>Pentapetalae</taxon>
        <taxon>Caryophyllales</taxon>
        <taxon>Chenopodiaceae</taxon>
        <taxon>Betoideae</taxon>
        <taxon>Beta</taxon>
    </lineage>
</organism>
<keyword evidence="2" id="KW-1185">Reference proteome</keyword>
<dbReference type="Gramene" id="KMT05587">
    <property type="protein sequence ID" value="KMT05587"/>
    <property type="gene ID" value="BVRB_7g168300"/>
</dbReference>
<dbReference type="EMBL" id="KQ090153">
    <property type="protein sequence ID" value="KMT05587.1"/>
    <property type="molecule type" value="Genomic_DNA"/>
</dbReference>
<proteinExistence type="predicted"/>
<accession>A0A0J8BWQ1</accession>